<dbReference type="PANTHER" id="PTHR43639">
    <property type="entry name" value="OXIDOREDUCTASE, SHORT-CHAIN DEHYDROGENASE/REDUCTASE FAMILY (AFU_ORTHOLOGUE AFUA_5G02870)"/>
    <property type="match status" value="1"/>
</dbReference>
<comment type="similarity">
    <text evidence="1">Belongs to the short-chain dehydrogenases/reductases (SDR) family.</text>
</comment>
<protein>
    <submittedName>
        <fullName evidence="3">SDR family oxidoreductase</fullName>
    </submittedName>
</protein>
<dbReference type="EMBL" id="JADIJS010000010">
    <property type="protein sequence ID" value="MBO1042351.1"/>
    <property type="molecule type" value="Genomic_DNA"/>
</dbReference>
<evidence type="ECO:0000313" key="3">
    <source>
        <dbReference type="EMBL" id="MBO1042351.1"/>
    </source>
</evidence>
<reference evidence="3 4" key="1">
    <citation type="submission" date="2020-10" db="EMBL/GenBank/DDBJ databases">
        <title>Genomic characterization of underground lake bacteria from Wind Cave National Park: Insight into the archetypical LuxI/LuxR and identification of LuxR solos.</title>
        <authorList>
            <person name="Wengert P.C."/>
            <person name="Savka M.A."/>
        </authorList>
    </citation>
    <scope>NUCLEOTIDE SEQUENCE [LARGE SCALE GENOMIC DNA]</scope>
    <source>
        <strain evidence="3 4">SD316</strain>
    </source>
</reference>
<dbReference type="Gene3D" id="3.40.50.720">
    <property type="entry name" value="NAD(P)-binding Rossmann-like Domain"/>
    <property type="match status" value="1"/>
</dbReference>
<evidence type="ECO:0000256" key="1">
    <source>
        <dbReference type="ARBA" id="ARBA00006484"/>
    </source>
</evidence>
<dbReference type="Pfam" id="PF13561">
    <property type="entry name" value="adh_short_C2"/>
    <property type="match status" value="1"/>
</dbReference>
<organism evidence="3 4">
    <name type="scientific">Brucella pituitosa</name>
    <dbReference type="NCBI Taxonomy" id="571256"/>
    <lineage>
        <taxon>Bacteria</taxon>
        <taxon>Pseudomonadati</taxon>
        <taxon>Pseudomonadota</taxon>
        <taxon>Alphaproteobacteria</taxon>
        <taxon>Hyphomicrobiales</taxon>
        <taxon>Brucellaceae</taxon>
        <taxon>Brucella/Ochrobactrum group</taxon>
        <taxon>Brucella</taxon>
    </lineage>
</organism>
<sequence length="254" mass="26569">MSGPVVAITGSTTGIGYAIAESFARAGARLVINAHLADDGGAAVRLSELGECVFIQADLATVAGARGFIEAAHDRFGRLDTLINNAGGYFDVPFTEVDEDAFERTMALNVRGYLFASQAFARLVPAGQRGASIVCIGSTNSRTAELNSVIYDSSKGAVLMMIRSLAVTLARRGIRVNGIGPGIIHTPLTAKGLTQPGVEGTLQRQIPLGRIGQPEDIGAAAVFLASEGARYITGQMLYIDGGILAQQMSWDPQA</sequence>
<dbReference type="PRINTS" id="PR00081">
    <property type="entry name" value="GDHRDH"/>
</dbReference>
<comment type="caution">
    <text evidence="3">The sequence shown here is derived from an EMBL/GenBank/DDBJ whole genome shotgun (WGS) entry which is preliminary data.</text>
</comment>
<gene>
    <name evidence="3" type="ORF">IPV26_22105</name>
</gene>
<evidence type="ECO:0000256" key="2">
    <source>
        <dbReference type="ARBA" id="ARBA00023002"/>
    </source>
</evidence>
<dbReference type="SUPFAM" id="SSF51735">
    <property type="entry name" value="NAD(P)-binding Rossmann-fold domains"/>
    <property type="match status" value="1"/>
</dbReference>
<keyword evidence="4" id="KW-1185">Reference proteome</keyword>
<dbReference type="InterPro" id="IPR036291">
    <property type="entry name" value="NAD(P)-bd_dom_sf"/>
</dbReference>
<dbReference type="CDD" id="cd05233">
    <property type="entry name" value="SDR_c"/>
    <property type="match status" value="1"/>
</dbReference>
<proteinExistence type="inferred from homology"/>
<evidence type="ECO:0000313" key="4">
    <source>
        <dbReference type="Proteomes" id="UP000718278"/>
    </source>
</evidence>
<dbReference type="PANTHER" id="PTHR43639:SF1">
    <property type="entry name" value="SHORT-CHAIN DEHYDROGENASE_REDUCTASE FAMILY PROTEIN"/>
    <property type="match status" value="1"/>
</dbReference>
<accession>A0ABS3K9A3</accession>
<keyword evidence="2" id="KW-0560">Oxidoreductase</keyword>
<name>A0ABS3K9A3_9HYPH</name>
<dbReference type="Proteomes" id="UP000718278">
    <property type="component" value="Unassembled WGS sequence"/>
</dbReference>
<dbReference type="RefSeq" id="WP_207490365.1">
    <property type="nucleotide sequence ID" value="NZ_JADIJS010000010.1"/>
</dbReference>
<dbReference type="PRINTS" id="PR00080">
    <property type="entry name" value="SDRFAMILY"/>
</dbReference>
<dbReference type="InterPro" id="IPR002347">
    <property type="entry name" value="SDR_fam"/>
</dbReference>